<name>A0A8S5QP50_9CAUD</name>
<proteinExistence type="predicted"/>
<evidence type="ECO:0000313" key="1">
    <source>
        <dbReference type="EMBL" id="DAE20840.1"/>
    </source>
</evidence>
<organism evidence="1">
    <name type="scientific">Siphoviridae sp. ctWhx86</name>
    <dbReference type="NCBI Taxonomy" id="2826362"/>
    <lineage>
        <taxon>Viruses</taxon>
        <taxon>Duplodnaviria</taxon>
        <taxon>Heunggongvirae</taxon>
        <taxon>Uroviricota</taxon>
        <taxon>Caudoviricetes</taxon>
    </lineage>
</organism>
<sequence length="34" mass="3619">MVGSTSTLAFGFNSLRGALDSLTNSDLTWAERLS</sequence>
<reference evidence="1" key="1">
    <citation type="journal article" date="2021" name="Proc. Natl. Acad. Sci. U.S.A.">
        <title>A Catalog of Tens of Thousands of Viruses from Human Metagenomes Reveals Hidden Associations with Chronic Diseases.</title>
        <authorList>
            <person name="Tisza M.J."/>
            <person name="Buck C.B."/>
        </authorList>
    </citation>
    <scope>NUCLEOTIDE SEQUENCE</scope>
    <source>
        <strain evidence="1">CtWhx86</strain>
    </source>
</reference>
<dbReference type="EMBL" id="BK015702">
    <property type="protein sequence ID" value="DAE20840.1"/>
    <property type="molecule type" value="Genomic_DNA"/>
</dbReference>
<accession>A0A8S5QP50</accession>
<protein>
    <submittedName>
        <fullName evidence="1">Uncharacterized protein</fullName>
    </submittedName>
</protein>